<gene>
    <name evidence="2" type="primary">klhl3</name>
    <name evidence="2" type="ORF">SNAT2548_LOCUS21676</name>
</gene>
<dbReference type="EMBL" id="CAJNDS010002260">
    <property type="protein sequence ID" value="CAE7398130.1"/>
    <property type="molecule type" value="Genomic_DNA"/>
</dbReference>
<sequence>MSKKEIVPDVPDKTKIEEGTWSSIWKALFEKQSTFLSCCAAPAGADAEEVVIDDKAIKKKIDDKVIKKKEETKLRELMGTPTKVSVEEITKVDEKSCSVQIPVVGSRFQAFVEGRKVIVSFPGVHGAGWNCLVKNAIFEDNGLATSCVFLPDKKAKGYGKHLKFVNGKHHGSATRCHCTYLYKDDMDKAKGHGCAWFSIWATITCKANKEGCQLIVVTKLNGSLGTSQKGEVAFLKKLNFDYKEMTIEQFAHMVQNPEEFDLSRGCEPKSREDENLPELPDGLRRVELLDPPQLDE</sequence>
<name>A0A812QQ35_9DINO</name>
<accession>A0A812QQ35</accession>
<feature type="compositionally biased region" description="Basic and acidic residues" evidence="1">
    <location>
        <begin position="261"/>
        <end position="274"/>
    </location>
</feature>
<reference evidence="2" key="1">
    <citation type="submission" date="2021-02" db="EMBL/GenBank/DDBJ databases">
        <authorList>
            <person name="Dougan E. K."/>
            <person name="Rhodes N."/>
            <person name="Thang M."/>
            <person name="Chan C."/>
        </authorList>
    </citation>
    <scope>NUCLEOTIDE SEQUENCE</scope>
</reference>
<protein>
    <submittedName>
        <fullName evidence="2">Klhl3 protein</fullName>
    </submittedName>
</protein>
<organism evidence="2 3">
    <name type="scientific">Symbiodinium natans</name>
    <dbReference type="NCBI Taxonomy" id="878477"/>
    <lineage>
        <taxon>Eukaryota</taxon>
        <taxon>Sar</taxon>
        <taxon>Alveolata</taxon>
        <taxon>Dinophyceae</taxon>
        <taxon>Suessiales</taxon>
        <taxon>Symbiodiniaceae</taxon>
        <taxon>Symbiodinium</taxon>
    </lineage>
</organism>
<proteinExistence type="predicted"/>
<feature type="region of interest" description="Disordered" evidence="1">
    <location>
        <begin position="261"/>
        <end position="282"/>
    </location>
</feature>
<evidence type="ECO:0000313" key="2">
    <source>
        <dbReference type="EMBL" id="CAE7398130.1"/>
    </source>
</evidence>
<dbReference type="AlphaFoldDB" id="A0A812QQ35"/>
<evidence type="ECO:0000256" key="1">
    <source>
        <dbReference type="SAM" id="MobiDB-lite"/>
    </source>
</evidence>
<comment type="caution">
    <text evidence="2">The sequence shown here is derived from an EMBL/GenBank/DDBJ whole genome shotgun (WGS) entry which is preliminary data.</text>
</comment>
<evidence type="ECO:0000313" key="3">
    <source>
        <dbReference type="Proteomes" id="UP000604046"/>
    </source>
</evidence>
<dbReference type="Proteomes" id="UP000604046">
    <property type="component" value="Unassembled WGS sequence"/>
</dbReference>
<keyword evidence="3" id="KW-1185">Reference proteome</keyword>